<comment type="similarity">
    <text evidence="1">Belongs to the short-chain dehydrogenases/reductases (SDR) family.</text>
</comment>
<dbReference type="AlphaFoldDB" id="A0A4R2TUC0"/>
<comment type="caution">
    <text evidence="3">The sequence shown here is derived from an EMBL/GenBank/DDBJ whole genome shotgun (WGS) entry which is preliminary data.</text>
</comment>
<accession>A0A4R2TUC0</accession>
<evidence type="ECO:0000256" key="1">
    <source>
        <dbReference type="ARBA" id="ARBA00006484"/>
    </source>
</evidence>
<proteinExistence type="inferred from homology"/>
<dbReference type="GO" id="GO:0016020">
    <property type="term" value="C:membrane"/>
    <property type="evidence" value="ECO:0007669"/>
    <property type="project" value="TreeGrafter"/>
</dbReference>
<reference evidence="3 4" key="1">
    <citation type="submission" date="2019-03" db="EMBL/GenBank/DDBJ databases">
        <title>Genomic Encyclopedia of Type Strains, Phase IV (KMG-IV): sequencing the most valuable type-strain genomes for metagenomic binning, comparative biology and taxonomic classification.</title>
        <authorList>
            <person name="Goeker M."/>
        </authorList>
    </citation>
    <scope>NUCLEOTIDE SEQUENCE [LARGE SCALE GENOMIC DNA]</scope>
    <source>
        <strain evidence="3 4">DSM 100013</strain>
    </source>
</reference>
<dbReference type="GO" id="GO:0016491">
    <property type="term" value="F:oxidoreductase activity"/>
    <property type="evidence" value="ECO:0007669"/>
    <property type="project" value="UniProtKB-KW"/>
</dbReference>
<sequence length="232" mass="25549">MKAIIIGASSGIGRELAKILSKNNCSVGLAARNIEKLVELQKELPGYSYVRAIDVTHNSDAREKLHELIDELGGLDLIVIGSGVGYTSPIPDSWECDKKAVEVNVCGFMVIADEALKYFIKQGFGHIVGVSSVINERRNGTAPAFNASKVFVANYLEGIRQKVNSIGAKIFVTDIRPGLVNNDEVVKKDGLFLGIPPEKAASQVYKAIVKKKKYVYITKRWSFLSWMLRLFS</sequence>
<dbReference type="PANTHER" id="PTHR44196:SF3">
    <property type="entry name" value="SHORT CHAIN DEHYDROGENASE FAMILY PROTEIN"/>
    <property type="match status" value="1"/>
</dbReference>
<dbReference type="Pfam" id="PF00106">
    <property type="entry name" value="adh_short"/>
    <property type="match status" value="1"/>
</dbReference>
<dbReference type="RefSeq" id="WP_132847499.1">
    <property type="nucleotide sequence ID" value="NZ_CP058648.1"/>
</dbReference>
<dbReference type="InterPro" id="IPR002347">
    <property type="entry name" value="SDR_fam"/>
</dbReference>
<dbReference type="EMBL" id="SLYC01000003">
    <property type="protein sequence ID" value="TCQ06616.1"/>
    <property type="molecule type" value="Genomic_DNA"/>
</dbReference>
<gene>
    <name evidence="3" type="ORF">EDD79_100341</name>
</gene>
<dbReference type="OrthoDB" id="9808814at2"/>
<organism evidence="3 4">
    <name type="scientific">Serpentinicella alkaliphila</name>
    <dbReference type="NCBI Taxonomy" id="1734049"/>
    <lineage>
        <taxon>Bacteria</taxon>
        <taxon>Bacillati</taxon>
        <taxon>Bacillota</taxon>
        <taxon>Clostridia</taxon>
        <taxon>Peptostreptococcales</taxon>
        <taxon>Natronincolaceae</taxon>
        <taxon>Serpentinicella</taxon>
    </lineage>
</organism>
<evidence type="ECO:0000256" key="2">
    <source>
        <dbReference type="ARBA" id="ARBA00023002"/>
    </source>
</evidence>
<protein>
    <submittedName>
        <fullName evidence="3">Short-subunit dehydrogenase</fullName>
    </submittedName>
</protein>
<evidence type="ECO:0000313" key="4">
    <source>
        <dbReference type="Proteomes" id="UP000295504"/>
    </source>
</evidence>
<dbReference type="PANTHER" id="PTHR44196">
    <property type="entry name" value="DEHYDROGENASE/REDUCTASE SDR FAMILY MEMBER 7B"/>
    <property type="match status" value="1"/>
</dbReference>
<evidence type="ECO:0000313" key="3">
    <source>
        <dbReference type="EMBL" id="TCQ06616.1"/>
    </source>
</evidence>
<dbReference type="InterPro" id="IPR036291">
    <property type="entry name" value="NAD(P)-bd_dom_sf"/>
</dbReference>
<keyword evidence="2" id="KW-0560">Oxidoreductase</keyword>
<name>A0A4R2TUC0_9FIRM</name>
<dbReference type="SUPFAM" id="SSF51735">
    <property type="entry name" value="NAD(P)-binding Rossmann-fold domains"/>
    <property type="match status" value="1"/>
</dbReference>
<dbReference type="PRINTS" id="PR00081">
    <property type="entry name" value="GDHRDH"/>
</dbReference>
<dbReference type="Gene3D" id="3.40.50.720">
    <property type="entry name" value="NAD(P)-binding Rossmann-like Domain"/>
    <property type="match status" value="1"/>
</dbReference>
<keyword evidence="4" id="KW-1185">Reference proteome</keyword>
<dbReference type="Proteomes" id="UP000295504">
    <property type="component" value="Unassembled WGS sequence"/>
</dbReference>